<evidence type="ECO:0000256" key="10">
    <source>
        <dbReference type="ARBA" id="ARBA00023136"/>
    </source>
</evidence>
<feature type="active site" description="Nucleophile" evidence="12">
    <location>
        <position position="177"/>
    </location>
</feature>
<keyword evidence="9 14" id="KW-1133">Transmembrane helix</keyword>
<evidence type="ECO:0000256" key="14">
    <source>
        <dbReference type="SAM" id="Phobius"/>
    </source>
</evidence>
<evidence type="ECO:0000313" key="16">
    <source>
        <dbReference type="EMBL" id="PNF21620.1"/>
    </source>
</evidence>
<reference evidence="16 17" key="1">
    <citation type="submission" date="2017-12" db="EMBL/GenBank/DDBJ databases">
        <title>Hemimetabolous genomes reveal molecular basis of termite eusociality.</title>
        <authorList>
            <person name="Harrison M.C."/>
            <person name="Jongepier E."/>
            <person name="Robertson H.M."/>
            <person name="Arning N."/>
            <person name="Bitard-Feildel T."/>
            <person name="Chao H."/>
            <person name="Childers C.P."/>
            <person name="Dinh H."/>
            <person name="Doddapaneni H."/>
            <person name="Dugan S."/>
            <person name="Gowin J."/>
            <person name="Greiner C."/>
            <person name="Han Y."/>
            <person name="Hu H."/>
            <person name="Hughes D.S.T."/>
            <person name="Huylmans A.-K."/>
            <person name="Kemena C."/>
            <person name="Kremer L.P.M."/>
            <person name="Lee S.L."/>
            <person name="Lopez-Ezquerra A."/>
            <person name="Mallet L."/>
            <person name="Monroy-Kuhn J.M."/>
            <person name="Moser A."/>
            <person name="Murali S.C."/>
            <person name="Muzny D.M."/>
            <person name="Otani S."/>
            <person name="Piulachs M.-D."/>
            <person name="Poelchau M."/>
            <person name="Qu J."/>
            <person name="Schaub F."/>
            <person name="Wada-Katsumata A."/>
            <person name="Worley K.C."/>
            <person name="Xie Q."/>
            <person name="Ylla G."/>
            <person name="Poulsen M."/>
            <person name="Gibbs R.A."/>
            <person name="Schal C."/>
            <person name="Richards S."/>
            <person name="Belles X."/>
            <person name="Korb J."/>
            <person name="Bornberg-Bauer E."/>
        </authorList>
    </citation>
    <scope>NUCLEOTIDE SEQUENCE [LARGE SCALE GENOMIC DNA]</scope>
    <source>
        <tissue evidence="16">Whole body</tissue>
    </source>
</reference>
<protein>
    <recommendedName>
        <fullName evidence="4 11">Glucose-6-phosphatase</fullName>
        <ecNumber evidence="4 11">3.1.3.9</ecNumber>
    </recommendedName>
</protein>
<evidence type="ECO:0000256" key="5">
    <source>
        <dbReference type="ARBA" id="ARBA00022432"/>
    </source>
</evidence>
<keyword evidence="8 11" id="KW-0256">Endoplasmic reticulum</keyword>
<evidence type="ECO:0000259" key="15">
    <source>
        <dbReference type="SMART" id="SM00014"/>
    </source>
</evidence>
<dbReference type="Proteomes" id="UP000235965">
    <property type="component" value="Unassembled WGS sequence"/>
</dbReference>
<dbReference type="GO" id="GO:0004346">
    <property type="term" value="F:glucose-6-phosphatase activity"/>
    <property type="evidence" value="ECO:0007669"/>
    <property type="project" value="UniProtKB-EC"/>
</dbReference>
<dbReference type="GO" id="GO:0006094">
    <property type="term" value="P:gluconeogenesis"/>
    <property type="evidence" value="ECO:0007669"/>
    <property type="project" value="UniProtKB-UniRule"/>
</dbReference>
<evidence type="ECO:0000256" key="13">
    <source>
        <dbReference type="PIRSR" id="PIRSR000905-2"/>
    </source>
</evidence>
<dbReference type="UniPathway" id="UPA00138"/>
<name>A0A2J7PZ87_9NEOP</name>
<feature type="transmembrane region" description="Helical" evidence="14">
    <location>
        <begin position="39"/>
        <end position="67"/>
    </location>
</feature>
<evidence type="ECO:0000256" key="9">
    <source>
        <dbReference type="ARBA" id="ARBA00022989"/>
    </source>
</evidence>
<evidence type="ECO:0000256" key="1">
    <source>
        <dbReference type="ARBA" id="ARBA00004477"/>
    </source>
</evidence>
<dbReference type="Pfam" id="PF01569">
    <property type="entry name" value="PAP2"/>
    <property type="match status" value="1"/>
</dbReference>
<feature type="domain" description="Phosphatidic acid phosphatase type 2/haloperoxidase" evidence="15">
    <location>
        <begin position="57"/>
        <end position="197"/>
    </location>
</feature>
<dbReference type="EMBL" id="NEVH01020339">
    <property type="protein sequence ID" value="PNF21620.1"/>
    <property type="molecule type" value="Genomic_DNA"/>
</dbReference>
<evidence type="ECO:0000256" key="3">
    <source>
        <dbReference type="ARBA" id="ARBA00009266"/>
    </source>
</evidence>
<comment type="pathway">
    <text evidence="2 11">Carbohydrate biosynthesis; gluconeogenesis.</text>
</comment>
<proteinExistence type="inferred from homology"/>
<dbReference type="InterPro" id="IPR000326">
    <property type="entry name" value="PAP2/HPO"/>
</dbReference>
<dbReference type="PANTHER" id="PTHR12591">
    <property type="entry name" value="GLUCOSE-6-PHOSPHATASE"/>
    <property type="match status" value="1"/>
</dbReference>
<dbReference type="EC" id="3.1.3.9" evidence="4 11"/>
<keyword evidence="7 11" id="KW-0378">Hydrolase</keyword>
<evidence type="ECO:0000256" key="11">
    <source>
        <dbReference type="PIRNR" id="PIRNR000905"/>
    </source>
</evidence>
<comment type="caution">
    <text evidence="16">The sequence shown here is derived from an EMBL/GenBank/DDBJ whole genome shotgun (WGS) entry which is preliminary data.</text>
</comment>
<comment type="similarity">
    <text evidence="3 11">Belongs to the glucose-6-phosphatase family.</text>
</comment>
<evidence type="ECO:0000256" key="2">
    <source>
        <dbReference type="ARBA" id="ARBA00004742"/>
    </source>
</evidence>
<evidence type="ECO:0000256" key="6">
    <source>
        <dbReference type="ARBA" id="ARBA00022692"/>
    </source>
</evidence>
<keyword evidence="5 11" id="KW-0312">Gluconeogenesis</keyword>
<dbReference type="InterPro" id="IPR036938">
    <property type="entry name" value="PAP2/HPO_sf"/>
</dbReference>
<dbReference type="OrthoDB" id="6416209at2759"/>
<feature type="binding site" evidence="13">
    <location>
        <position position="82"/>
    </location>
    <ligand>
        <name>substrate</name>
    </ligand>
</feature>
<evidence type="ECO:0000256" key="12">
    <source>
        <dbReference type="PIRSR" id="PIRSR000905-1"/>
    </source>
</evidence>
<organism evidence="16 17">
    <name type="scientific">Cryptotermes secundus</name>
    <dbReference type="NCBI Taxonomy" id="105785"/>
    <lineage>
        <taxon>Eukaryota</taxon>
        <taxon>Metazoa</taxon>
        <taxon>Ecdysozoa</taxon>
        <taxon>Arthropoda</taxon>
        <taxon>Hexapoda</taxon>
        <taxon>Insecta</taxon>
        <taxon>Pterygota</taxon>
        <taxon>Neoptera</taxon>
        <taxon>Polyneoptera</taxon>
        <taxon>Dictyoptera</taxon>
        <taxon>Blattodea</taxon>
        <taxon>Blattoidea</taxon>
        <taxon>Termitoidae</taxon>
        <taxon>Kalotermitidae</taxon>
        <taxon>Cryptotermitinae</taxon>
        <taxon>Cryptotermes</taxon>
    </lineage>
</organism>
<accession>A0A2J7PZ87</accession>
<feature type="transmembrane region" description="Helical" evidence="14">
    <location>
        <begin position="216"/>
        <end position="233"/>
    </location>
</feature>
<dbReference type="AlphaFoldDB" id="A0A2J7PZ87"/>
<feature type="binding site" evidence="13">
    <location>
        <position position="171"/>
    </location>
    <ligand>
        <name>substrate</name>
    </ligand>
</feature>
<dbReference type="SMART" id="SM00014">
    <property type="entry name" value="acidPPc"/>
    <property type="match status" value="1"/>
</dbReference>
<dbReference type="GO" id="GO:0051156">
    <property type="term" value="P:glucose 6-phosphate metabolic process"/>
    <property type="evidence" value="ECO:0007669"/>
    <property type="project" value="TreeGrafter"/>
</dbReference>
<evidence type="ECO:0000313" key="17">
    <source>
        <dbReference type="Proteomes" id="UP000235965"/>
    </source>
</evidence>
<feature type="transmembrane region" description="Helical" evidence="14">
    <location>
        <begin position="324"/>
        <end position="344"/>
    </location>
</feature>
<sequence>MNISEEVRRLGTSGIKAIQTTFPRGDNFFFSISRFSDPLYSYTLLIPVAAVVHISLAIDMLMVSVMAEWSNTLLKWLFMDHRPFWWVHETDIYGKGPRPHLRQTPLTCETGPGSPSGHVQGASSLMYVIVQHVIHTFLMSSKRIDDSRKRHLGITLWTSYTLLMILVGISRLYTATHFPHQTLLGLVAGMFTARLFADKGQYTLTETWHSASSWKMFLCGVVMTAVSFGAYWLQRLLGIDPQWSVRLAFKWCEHPEWIHVNTTPLFSLVRDCGSMFGLALAAPIATRIHSQVQDNIIVRMVCTLALMVAFQVASDFVPTSDVRLFYGCHFILHVVKPFLLFLGIPKVARLLKPKQH</sequence>
<comment type="subcellular location">
    <subcellularLocation>
        <location evidence="1">Endoplasmic reticulum membrane</location>
        <topology evidence="1">Multi-pass membrane protein</topology>
    </subcellularLocation>
</comment>
<evidence type="ECO:0000256" key="4">
    <source>
        <dbReference type="ARBA" id="ARBA00012634"/>
    </source>
</evidence>
<dbReference type="SUPFAM" id="SSF48317">
    <property type="entry name" value="Acid phosphatase/Vanadium-dependent haloperoxidase"/>
    <property type="match status" value="1"/>
</dbReference>
<dbReference type="PANTHER" id="PTHR12591:SF0">
    <property type="entry name" value="FI19814P1"/>
    <property type="match status" value="1"/>
</dbReference>
<dbReference type="FunCoup" id="A0A2J7PZ87">
    <property type="interactions" value="164"/>
</dbReference>
<evidence type="ECO:0000256" key="7">
    <source>
        <dbReference type="ARBA" id="ARBA00022801"/>
    </source>
</evidence>
<feature type="active site" description="Proton donor" evidence="12">
    <location>
        <position position="118"/>
    </location>
</feature>
<feature type="transmembrane region" description="Helical" evidence="14">
    <location>
        <begin position="296"/>
        <end position="312"/>
    </location>
</feature>
<dbReference type="STRING" id="105785.A0A2J7PZ87"/>
<dbReference type="PIRSF" id="PIRSF000905">
    <property type="entry name" value="Glucose-6-phosphatase"/>
    <property type="match status" value="1"/>
</dbReference>
<dbReference type="Gene3D" id="1.20.144.10">
    <property type="entry name" value="Phosphatidic acid phosphatase type 2/haloperoxidase"/>
    <property type="match status" value="1"/>
</dbReference>
<dbReference type="GO" id="GO:0005789">
    <property type="term" value="C:endoplasmic reticulum membrane"/>
    <property type="evidence" value="ECO:0007669"/>
    <property type="project" value="UniProtKB-SubCell"/>
</dbReference>
<dbReference type="InParanoid" id="A0A2J7PZ87"/>
<keyword evidence="17" id="KW-1185">Reference proteome</keyword>
<keyword evidence="6 14" id="KW-0812">Transmembrane</keyword>
<gene>
    <name evidence="16" type="primary">G6pc2</name>
    <name evidence="16" type="ORF">B7P43_G12555</name>
</gene>
<keyword evidence="10 11" id="KW-0472">Membrane</keyword>
<dbReference type="InterPro" id="IPR016275">
    <property type="entry name" value="Glucose-6-phosphatase"/>
</dbReference>
<evidence type="ECO:0000256" key="8">
    <source>
        <dbReference type="ARBA" id="ARBA00022824"/>
    </source>
</evidence>
<feature type="transmembrane region" description="Helical" evidence="14">
    <location>
        <begin position="152"/>
        <end position="172"/>
    </location>
</feature>